<keyword evidence="3" id="KW-1185">Reference proteome</keyword>
<feature type="compositionally biased region" description="Polar residues" evidence="1">
    <location>
        <begin position="114"/>
        <end position="125"/>
    </location>
</feature>
<feature type="compositionally biased region" description="Basic and acidic residues" evidence="1">
    <location>
        <begin position="135"/>
        <end position="148"/>
    </location>
</feature>
<evidence type="ECO:0000313" key="2">
    <source>
        <dbReference type="EMBL" id="KAK4067371.1"/>
    </source>
</evidence>
<organism evidence="2 3">
    <name type="scientific">Purpureocillium lilacinum</name>
    <name type="common">Paecilomyces lilacinus</name>
    <dbReference type="NCBI Taxonomy" id="33203"/>
    <lineage>
        <taxon>Eukaryota</taxon>
        <taxon>Fungi</taxon>
        <taxon>Dikarya</taxon>
        <taxon>Ascomycota</taxon>
        <taxon>Pezizomycotina</taxon>
        <taxon>Sordariomycetes</taxon>
        <taxon>Hypocreomycetidae</taxon>
        <taxon>Hypocreales</taxon>
        <taxon>Ophiocordycipitaceae</taxon>
        <taxon>Purpureocillium</taxon>
    </lineage>
</organism>
<proteinExistence type="predicted"/>
<accession>A0ABR0BCV7</accession>
<dbReference type="EMBL" id="JAWRVI010000337">
    <property type="protein sequence ID" value="KAK4067371.1"/>
    <property type="molecule type" value="Genomic_DNA"/>
</dbReference>
<evidence type="ECO:0000313" key="3">
    <source>
        <dbReference type="Proteomes" id="UP001287286"/>
    </source>
</evidence>
<dbReference type="Proteomes" id="UP001287286">
    <property type="component" value="Unassembled WGS sequence"/>
</dbReference>
<comment type="caution">
    <text evidence="2">The sequence shown here is derived from an EMBL/GenBank/DDBJ whole genome shotgun (WGS) entry which is preliminary data.</text>
</comment>
<sequence length="339" mass="37363">MDILKIVEFPSLSERIKAHMIDTTFDILAGWHKFYNAQQDPHLKALIIFEGALSFAATSIAIPGEREAWTSSCTELLQSLKRLTRDANTQAPPVDSGEAPKGSKKGGPERVHEITTSPLEQSDAMTTRPKKRRRPNADKEDLSFRRQVQEPTAPAVPVSSIPPPPQVARPDDSTDNRLRIGHLAPLYNFSTGFFQGIPLSWPSLQQYIGSFLWEGLLSSQERLIGLTPSTTTHEPAAFLYLPRSEPLDFGLGLVVSSLIGEAVKQAARRSFEALLPLLGQTLYEGARNSQTYVENATKSDNEARVDTVQVFDNDDGSRTIICFLEFRTGAMLATTGVPT</sequence>
<name>A0ABR0BCV7_PURLI</name>
<protein>
    <submittedName>
        <fullName evidence="2">Uncharacterized protein</fullName>
    </submittedName>
</protein>
<evidence type="ECO:0000256" key="1">
    <source>
        <dbReference type="SAM" id="MobiDB-lite"/>
    </source>
</evidence>
<feature type="region of interest" description="Disordered" evidence="1">
    <location>
        <begin position="85"/>
        <end position="176"/>
    </location>
</feature>
<reference evidence="2 3" key="1">
    <citation type="journal article" date="2024" name="Microbiol. Resour. Announc.">
        <title>Genome annotations for the ascomycete fungi Trichoderma harzianum, Trichoderma aggressivum, and Purpureocillium lilacinum.</title>
        <authorList>
            <person name="Beijen E.P.W."/>
            <person name="Ohm R.A."/>
        </authorList>
    </citation>
    <scope>NUCLEOTIDE SEQUENCE [LARGE SCALE GENOMIC DNA]</scope>
    <source>
        <strain evidence="2 3">CBS 150709</strain>
    </source>
</reference>
<gene>
    <name evidence="2" type="ORF">Purlil1_13872</name>
</gene>